<proteinExistence type="inferred from homology"/>
<dbReference type="Pfam" id="PF02606">
    <property type="entry name" value="LpxK"/>
    <property type="match status" value="1"/>
</dbReference>
<evidence type="ECO:0000313" key="15">
    <source>
        <dbReference type="Proteomes" id="UP000031760"/>
    </source>
</evidence>
<evidence type="ECO:0000256" key="8">
    <source>
        <dbReference type="ARBA" id="ARBA00022741"/>
    </source>
</evidence>
<name>W8VZB5_9FLAO</name>
<evidence type="ECO:0000256" key="9">
    <source>
        <dbReference type="ARBA" id="ARBA00022777"/>
    </source>
</evidence>
<dbReference type="GO" id="GO:0005886">
    <property type="term" value="C:plasma membrane"/>
    <property type="evidence" value="ECO:0007669"/>
    <property type="project" value="TreeGrafter"/>
</dbReference>
<dbReference type="EC" id="2.7.1.130" evidence="3 13"/>
<reference evidence="14 15" key="1">
    <citation type="journal article" date="2014" name="Proc. Natl. Acad. Sci. U.S.A.">
        <title>Functional characterization of flavobacteria rhodopsins reveals a unique class of light-driven chloride pump in bacteria.</title>
        <authorList>
            <person name="Yoshizawa S."/>
            <person name="Kumagai Y."/>
            <person name="Kim H."/>
            <person name="Ogura Y."/>
            <person name="Hayashi T."/>
            <person name="Iwasaki W."/>
            <person name="DeLong E.F."/>
            <person name="Kogure K."/>
        </authorList>
    </citation>
    <scope>NUCLEOTIDE SEQUENCE [LARGE SCALE GENOMIC DNA]</scope>
    <source>
        <strain evidence="14 15">S1-08</strain>
    </source>
</reference>
<evidence type="ECO:0000256" key="2">
    <source>
        <dbReference type="ARBA" id="ARBA00004870"/>
    </source>
</evidence>
<dbReference type="RefSeq" id="WP_041495027.1">
    <property type="nucleotide sequence ID" value="NZ_AP014548.1"/>
</dbReference>
<dbReference type="AlphaFoldDB" id="W8VZB5"/>
<gene>
    <name evidence="13" type="primary">lpxK</name>
    <name evidence="14" type="ORF">NMS_0277</name>
</gene>
<dbReference type="GO" id="GO:0009245">
    <property type="term" value="P:lipid A biosynthetic process"/>
    <property type="evidence" value="ECO:0007669"/>
    <property type="project" value="UniProtKB-UniRule"/>
</dbReference>
<dbReference type="HAMAP" id="MF_00409">
    <property type="entry name" value="LpxK"/>
    <property type="match status" value="1"/>
</dbReference>
<dbReference type="SUPFAM" id="SSF52540">
    <property type="entry name" value="P-loop containing nucleoside triphosphate hydrolases"/>
    <property type="match status" value="1"/>
</dbReference>
<dbReference type="UniPathway" id="UPA00359">
    <property type="reaction ID" value="UER00482"/>
</dbReference>
<dbReference type="NCBIfam" id="TIGR00682">
    <property type="entry name" value="lpxK"/>
    <property type="match status" value="1"/>
</dbReference>
<protein>
    <recommendedName>
        <fullName evidence="4 13">Tetraacyldisaccharide 4'-kinase</fullName>
        <ecNumber evidence="3 13">2.7.1.130</ecNumber>
    </recommendedName>
    <alternativeName>
        <fullName evidence="12 13">Lipid A 4'-kinase</fullName>
    </alternativeName>
</protein>
<dbReference type="PANTHER" id="PTHR42724:SF1">
    <property type="entry name" value="TETRAACYLDISACCHARIDE 4'-KINASE, MITOCHONDRIAL-RELATED"/>
    <property type="match status" value="1"/>
</dbReference>
<keyword evidence="9 13" id="KW-0418">Kinase</keyword>
<evidence type="ECO:0000256" key="10">
    <source>
        <dbReference type="ARBA" id="ARBA00022840"/>
    </source>
</evidence>
<keyword evidence="11 13" id="KW-0443">Lipid metabolism</keyword>
<comment type="function">
    <text evidence="1 13">Transfers the gamma-phosphate of ATP to the 4'-position of a tetraacyldisaccharide 1-phosphate intermediate (termed DS-1-P) to form tetraacyldisaccharide 1,4'-bis-phosphate (lipid IVA).</text>
</comment>
<dbReference type="InterPro" id="IPR027417">
    <property type="entry name" value="P-loop_NTPase"/>
</dbReference>
<evidence type="ECO:0000256" key="5">
    <source>
        <dbReference type="ARBA" id="ARBA00022516"/>
    </source>
</evidence>
<evidence type="ECO:0000256" key="11">
    <source>
        <dbReference type="ARBA" id="ARBA00023098"/>
    </source>
</evidence>
<evidence type="ECO:0000256" key="7">
    <source>
        <dbReference type="ARBA" id="ARBA00022679"/>
    </source>
</evidence>
<comment type="pathway">
    <text evidence="2 13">Glycolipid biosynthesis; lipid IV(A) biosynthesis; lipid IV(A) from (3R)-3-hydroxytetradecanoyl-[acyl-carrier-protein] and UDP-N-acetyl-alpha-D-glucosamine: step 6/6.</text>
</comment>
<keyword evidence="15" id="KW-1185">Reference proteome</keyword>
<dbReference type="GO" id="GO:0009029">
    <property type="term" value="F:lipid-A 4'-kinase activity"/>
    <property type="evidence" value="ECO:0007669"/>
    <property type="project" value="UniProtKB-UniRule"/>
</dbReference>
<dbReference type="KEGG" id="nmf:NMS_0277"/>
<dbReference type="EMBL" id="AP014548">
    <property type="protein sequence ID" value="BAO54286.1"/>
    <property type="molecule type" value="Genomic_DNA"/>
</dbReference>
<evidence type="ECO:0000256" key="3">
    <source>
        <dbReference type="ARBA" id="ARBA00012071"/>
    </source>
</evidence>
<dbReference type="Proteomes" id="UP000031760">
    <property type="component" value="Chromosome"/>
</dbReference>
<evidence type="ECO:0000256" key="13">
    <source>
        <dbReference type="HAMAP-Rule" id="MF_00409"/>
    </source>
</evidence>
<comment type="catalytic activity">
    <reaction evidence="13">
        <text>a lipid A disaccharide + ATP = a lipid IVA + ADP + H(+)</text>
        <dbReference type="Rhea" id="RHEA:67840"/>
        <dbReference type="ChEBI" id="CHEBI:15378"/>
        <dbReference type="ChEBI" id="CHEBI:30616"/>
        <dbReference type="ChEBI" id="CHEBI:176343"/>
        <dbReference type="ChEBI" id="CHEBI:176425"/>
        <dbReference type="ChEBI" id="CHEBI:456216"/>
        <dbReference type="EC" id="2.7.1.130"/>
    </reaction>
</comment>
<dbReference type="GO" id="GO:0005524">
    <property type="term" value="F:ATP binding"/>
    <property type="evidence" value="ECO:0007669"/>
    <property type="project" value="UniProtKB-UniRule"/>
</dbReference>
<comment type="similarity">
    <text evidence="13">Belongs to the LpxK family.</text>
</comment>
<keyword evidence="10 13" id="KW-0067">ATP-binding</keyword>
<evidence type="ECO:0000256" key="6">
    <source>
        <dbReference type="ARBA" id="ARBA00022556"/>
    </source>
</evidence>
<sequence length="322" mass="37055">MTNLRFLLYPFSVLYDGITGLRNWGFDQGFLEQRQFDIPIIAVGNLSTGGTGKSPMIEYLIRQNSDKKVAVLSRGYGRKTRGFLEVFEKNTPVEVGDEPLQFKLKFKDSIVVAVCEKRVDGVETLLRNHQLDLILLDDAYQHRYVKASTYVLLTSYGQPFYYDHLLPAGNLRESRSGAYRASHIVVTKCPEDLSETEQQQIIKKINPKSYQGVYFSTIGYAAEAIGISGSLTLHKLSGQKITVITGIAKPDYFVSYLKEYMEVDHLYFPDHYNFTQKDIDRFREKELIITTEKDFVRLKQYNLEHVYYVPITMEFLGEAPKF</sequence>
<keyword evidence="5 13" id="KW-0444">Lipid biosynthesis</keyword>
<evidence type="ECO:0000313" key="14">
    <source>
        <dbReference type="EMBL" id="BAO54286.1"/>
    </source>
</evidence>
<keyword evidence="6 13" id="KW-0441">Lipid A biosynthesis</keyword>
<dbReference type="PANTHER" id="PTHR42724">
    <property type="entry name" value="TETRAACYLDISACCHARIDE 4'-KINASE"/>
    <property type="match status" value="1"/>
</dbReference>
<keyword evidence="8 13" id="KW-0547">Nucleotide-binding</keyword>
<evidence type="ECO:0000256" key="4">
    <source>
        <dbReference type="ARBA" id="ARBA00016436"/>
    </source>
</evidence>
<evidence type="ECO:0000256" key="12">
    <source>
        <dbReference type="ARBA" id="ARBA00029757"/>
    </source>
</evidence>
<dbReference type="HOGENOM" id="CLU_038816_6_0_10"/>
<evidence type="ECO:0000256" key="1">
    <source>
        <dbReference type="ARBA" id="ARBA00002274"/>
    </source>
</evidence>
<organism evidence="14 15">
    <name type="scientific">Nonlabens marinus S1-08</name>
    <dbReference type="NCBI Taxonomy" id="1454201"/>
    <lineage>
        <taxon>Bacteria</taxon>
        <taxon>Pseudomonadati</taxon>
        <taxon>Bacteroidota</taxon>
        <taxon>Flavobacteriia</taxon>
        <taxon>Flavobacteriales</taxon>
        <taxon>Flavobacteriaceae</taxon>
        <taxon>Nonlabens</taxon>
    </lineage>
</organism>
<dbReference type="InterPro" id="IPR003758">
    <property type="entry name" value="LpxK"/>
</dbReference>
<accession>W8VZB5</accession>
<comment type="caution">
    <text evidence="13">Lacks conserved residue(s) required for the propagation of feature annotation.</text>
</comment>
<dbReference type="GO" id="GO:0009244">
    <property type="term" value="P:lipopolysaccharide core region biosynthetic process"/>
    <property type="evidence" value="ECO:0007669"/>
    <property type="project" value="TreeGrafter"/>
</dbReference>
<keyword evidence="7 13" id="KW-0808">Transferase</keyword>
<dbReference type="OrthoDB" id="9766423at2"/>
<dbReference type="STRING" id="1454201.NMS_0277"/>